<dbReference type="PANTHER" id="PTHR20854">
    <property type="entry name" value="INOSITOL MONOPHOSPHATASE"/>
    <property type="match status" value="1"/>
</dbReference>
<dbReference type="InterPro" id="IPR000760">
    <property type="entry name" value="Inositol_monophosphatase-like"/>
</dbReference>
<evidence type="ECO:0000313" key="6">
    <source>
        <dbReference type="EMBL" id="NVD42061.1"/>
    </source>
</evidence>
<dbReference type="EMBL" id="JABWDU010000007">
    <property type="protein sequence ID" value="NVD42061.1"/>
    <property type="molecule type" value="Genomic_DNA"/>
</dbReference>
<keyword evidence="4 5" id="KW-0460">Magnesium</keyword>
<dbReference type="Gene3D" id="3.40.190.80">
    <property type="match status" value="1"/>
</dbReference>
<proteinExistence type="inferred from homology"/>
<feature type="binding site" evidence="5">
    <location>
        <position position="102"/>
    </location>
    <ligand>
        <name>Mg(2+)</name>
        <dbReference type="ChEBI" id="CHEBI:18420"/>
        <label>1</label>
        <note>catalytic</note>
    </ligand>
</feature>
<feature type="binding site" evidence="5">
    <location>
        <position position="105"/>
    </location>
    <ligand>
        <name>Mg(2+)</name>
        <dbReference type="ChEBI" id="CHEBI:18420"/>
        <label>1</label>
        <note>catalytic</note>
    </ligand>
</feature>
<evidence type="ECO:0000313" key="7">
    <source>
        <dbReference type="Proteomes" id="UP000520198"/>
    </source>
</evidence>
<accession>A0A7Y6UQ16</accession>
<dbReference type="Pfam" id="PF00459">
    <property type="entry name" value="Inositol_P"/>
    <property type="match status" value="1"/>
</dbReference>
<dbReference type="CDD" id="cd01637">
    <property type="entry name" value="IMPase_like"/>
    <property type="match status" value="1"/>
</dbReference>
<evidence type="ECO:0000256" key="3">
    <source>
        <dbReference type="ARBA" id="ARBA00022801"/>
    </source>
</evidence>
<dbReference type="AlphaFoldDB" id="A0A7Y6UQ16"/>
<protein>
    <submittedName>
        <fullName evidence="6">Inositol monophosphatase family protein</fullName>
    </submittedName>
</protein>
<dbReference type="PRINTS" id="PR00377">
    <property type="entry name" value="IMPHPHTASES"/>
</dbReference>
<keyword evidence="3" id="KW-0378">Hydrolase</keyword>
<reference evidence="6 7" key="1">
    <citation type="submission" date="2020-06" db="EMBL/GenBank/DDBJ databases">
        <authorList>
            <person name="Grouzdev D.S."/>
        </authorList>
    </citation>
    <scope>NUCLEOTIDE SEQUENCE [LARGE SCALE GENOMIC DNA]</scope>
    <source>
        <strain evidence="6 7">HO-A22</strain>
    </source>
</reference>
<dbReference type="Gene3D" id="3.30.540.10">
    <property type="entry name" value="Fructose-1,6-Bisphosphatase, subunit A, domain 1"/>
    <property type="match status" value="1"/>
</dbReference>
<feature type="binding site" evidence="5">
    <location>
        <position position="232"/>
    </location>
    <ligand>
        <name>Mg(2+)</name>
        <dbReference type="ChEBI" id="CHEBI:18420"/>
        <label>1</label>
        <note>catalytic</note>
    </ligand>
</feature>
<dbReference type="RefSeq" id="WP_176355461.1">
    <property type="nucleotide sequence ID" value="NZ_JABWDU010000007.1"/>
</dbReference>
<dbReference type="GO" id="GO:0046872">
    <property type="term" value="F:metal ion binding"/>
    <property type="evidence" value="ECO:0007669"/>
    <property type="project" value="UniProtKB-KW"/>
</dbReference>
<sequence length="296" mass="31785">MEKRLSAATLPTAGPEQRLERSKRLVEIARRAASEVRDPLLKAFRSDMVVDYKRDLHDVVTIHDKRAEATIRDFIFAQEPNSAMLGEEGGQVGDGDIQWYVDPIDGTSNFASGLAFWCVSIAAVELGEVVAGVVYDPVADMMFSADLERAYLNGEVISSQAVDEENRATLITGYPVSRDFRLDGRDAALANLGEFVETFSTLRRPGSAALSIAHVAVGWADAATGFGVNSWDVAAATLILKNAGGRYEPLTLGKVPTDAPDFMCPGYIATGAGANYPTLQRVARGISAKRIAAATN</sequence>
<comment type="caution">
    <text evidence="6">The sequence shown here is derived from an EMBL/GenBank/DDBJ whole genome shotgun (WGS) entry which is preliminary data.</text>
</comment>
<dbReference type="GO" id="GO:0046854">
    <property type="term" value="P:phosphatidylinositol phosphate biosynthetic process"/>
    <property type="evidence" value="ECO:0007669"/>
    <property type="project" value="InterPro"/>
</dbReference>
<dbReference type="GO" id="GO:0007165">
    <property type="term" value="P:signal transduction"/>
    <property type="evidence" value="ECO:0007669"/>
    <property type="project" value="TreeGrafter"/>
</dbReference>
<keyword evidence="2 5" id="KW-0479">Metal-binding</keyword>
<evidence type="ECO:0000256" key="4">
    <source>
        <dbReference type="ARBA" id="ARBA00022842"/>
    </source>
</evidence>
<comment type="similarity">
    <text evidence="1">Belongs to the inositol monophosphatase superfamily.</text>
</comment>
<feature type="binding site" evidence="5">
    <location>
        <position position="104"/>
    </location>
    <ligand>
        <name>Mg(2+)</name>
        <dbReference type="ChEBI" id="CHEBI:18420"/>
        <label>1</label>
        <note>catalytic</note>
    </ligand>
</feature>
<dbReference type="GO" id="GO:0006020">
    <property type="term" value="P:inositol metabolic process"/>
    <property type="evidence" value="ECO:0007669"/>
    <property type="project" value="TreeGrafter"/>
</dbReference>
<keyword evidence="7" id="KW-1185">Reference proteome</keyword>
<dbReference type="InterPro" id="IPR020583">
    <property type="entry name" value="Inositol_monoP_metal-BS"/>
</dbReference>
<evidence type="ECO:0000256" key="5">
    <source>
        <dbReference type="PIRSR" id="PIRSR600760-2"/>
    </source>
</evidence>
<comment type="cofactor">
    <cofactor evidence="5">
        <name>Mg(2+)</name>
        <dbReference type="ChEBI" id="CHEBI:18420"/>
    </cofactor>
</comment>
<gene>
    <name evidence="6" type="ORF">HT585_24650</name>
</gene>
<dbReference type="SUPFAM" id="SSF56655">
    <property type="entry name" value="Carbohydrate phosphatase"/>
    <property type="match status" value="1"/>
</dbReference>
<dbReference type="InterPro" id="IPR020550">
    <property type="entry name" value="Inositol_monophosphatase_CS"/>
</dbReference>
<dbReference type="PANTHER" id="PTHR20854:SF4">
    <property type="entry name" value="INOSITOL-1-MONOPHOSPHATASE-RELATED"/>
    <property type="match status" value="1"/>
</dbReference>
<name>A0A7Y6UQ16_9HYPH</name>
<dbReference type="Proteomes" id="UP000520198">
    <property type="component" value="Unassembled WGS sequence"/>
</dbReference>
<feature type="binding site" evidence="5">
    <location>
        <position position="87"/>
    </location>
    <ligand>
        <name>Mg(2+)</name>
        <dbReference type="ChEBI" id="CHEBI:18420"/>
        <label>1</label>
        <note>catalytic</note>
    </ligand>
</feature>
<evidence type="ECO:0000256" key="1">
    <source>
        <dbReference type="ARBA" id="ARBA00009759"/>
    </source>
</evidence>
<organism evidence="6 7">
    <name type="scientific">Ensifer oleiphilus</name>
    <dbReference type="NCBI Taxonomy" id="2742698"/>
    <lineage>
        <taxon>Bacteria</taxon>
        <taxon>Pseudomonadati</taxon>
        <taxon>Pseudomonadota</taxon>
        <taxon>Alphaproteobacteria</taxon>
        <taxon>Hyphomicrobiales</taxon>
        <taxon>Rhizobiaceae</taxon>
        <taxon>Sinorhizobium/Ensifer group</taxon>
        <taxon>Ensifer</taxon>
    </lineage>
</organism>
<evidence type="ECO:0000256" key="2">
    <source>
        <dbReference type="ARBA" id="ARBA00022723"/>
    </source>
</evidence>
<dbReference type="GO" id="GO:0008934">
    <property type="term" value="F:inositol monophosphate 1-phosphatase activity"/>
    <property type="evidence" value="ECO:0007669"/>
    <property type="project" value="TreeGrafter"/>
</dbReference>
<dbReference type="PROSITE" id="PS00630">
    <property type="entry name" value="IMP_2"/>
    <property type="match status" value="1"/>
</dbReference>
<dbReference type="PROSITE" id="PS00629">
    <property type="entry name" value="IMP_1"/>
    <property type="match status" value="1"/>
</dbReference>